<proteinExistence type="predicted"/>
<reference evidence="2 3" key="1">
    <citation type="submission" date="2019-07" db="EMBL/GenBank/DDBJ databases">
        <title>Draft genome assembly of a fouling barnacle, Amphibalanus amphitrite (Darwin, 1854): The first reference genome for Thecostraca.</title>
        <authorList>
            <person name="Kim W."/>
        </authorList>
    </citation>
    <scope>NUCLEOTIDE SEQUENCE [LARGE SCALE GENOMIC DNA]</scope>
    <source>
        <strain evidence="2">SNU_AA5</strain>
        <tissue evidence="2">Soma without cirri and trophi</tissue>
    </source>
</reference>
<keyword evidence="3" id="KW-1185">Reference proteome</keyword>
<evidence type="ECO:0000313" key="2">
    <source>
        <dbReference type="EMBL" id="KAF0291850.1"/>
    </source>
</evidence>
<gene>
    <name evidence="2" type="ORF">FJT64_010100</name>
</gene>
<feature type="compositionally biased region" description="Basic and acidic residues" evidence="1">
    <location>
        <begin position="44"/>
        <end position="58"/>
    </location>
</feature>
<accession>A0A6A4VKL5</accession>
<feature type="compositionally biased region" description="Low complexity" evidence="1">
    <location>
        <begin position="59"/>
        <end position="82"/>
    </location>
</feature>
<feature type="region of interest" description="Disordered" evidence="1">
    <location>
        <begin position="117"/>
        <end position="198"/>
    </location>
</feature>
<name>A0A6A4VKL5_AMPAM</name>
<organism evidence="2 3">
    <name type="scientific">Amphibalanus amphitrite</name>
    <name type="common">Striped barnacle</name>
    <name type="synonym">Balanus amphitrite</name>
    <dbReference type="NCBI Taxonomy" id="1232801"/>
    <lineage>
        <taxon>Eukaryota</taxon>
        <taxon>Metazoa</taxon>
        <taxon>Ecdysozoa</taxon>
        <taxon>Arthropoda</taxon>
        <taxon>Crustacea</taxon>
        <taxon>Multicrustacea</taxon>
        <taxon>Cirripedia</taxon>
        <taxon>Thoracica</taxon>
        <taxon>Thoracicalcarea</taxon>
        <taxon>Balanomorpha</taxon>
        <taxon>Balanoidea</taxon>
        <taxon>Balanidae</taxon>
        <taxon>Amphibalaninae</taxon>
        <taxon>Amphibalanus</taxon>
    </lineage>
</organism>
<protein>
    <submittedName>
        <fullName evidence="2">Uncharacterized protein</fullName>
    </submittedName>
</protein>
<evidence type="ECO:0000256" key="1">
    <source>
        <dbReference type="SAM" id="MobiDB-lite"/>
    </source>
</evidence>
<sequence>MRWVGFGTPPTLWKVPKPPVTPAWRFEPSVSSGSSFWPNIMHAMGDHPQKTASDKPETKTATGAAKSASAAVTAKSAASADSKVSRLNALTSNTYQPDAGSAVGSDWVATQVARPAAARKAAETSPTSGTESATQGPAAVTSTSATARRGQQSGGWLRVFSVQPPTDDTAAADAATDRQDLGEDAEGFRRPRGPPTQQYRAEYVIEPPAGGAVIDGPQQFPVQQTPAVPQHRPGRRQPPRRGFMDNMLTRLPASRTAALTAAYLQNPQSGTRRDDDTTSDDDVVELVIEYDNDLEGIVDELLREVRGRSGGGERAAADREPEPAASQLRRRPFTVQQLDQRLGLAHQPYYHIAMALHGLTQGQSRR</sequence>
<comment type="caution">
    <text evidence="2">The sequence shown here is derived from an EMBL/GenBank/DDBJ whole genome shotgun (WGS) entry which is preliminary data.</text>
</comment>
<dbReference type="Proteomes" id="UP000440578">
    <property type="component" value="Unassembled WGS sequence"/>
</dbReference>
<feature type="region of interest" description="Disordered" evidence="1">
    <location>
        <begin position="308"/>
        <end position="328"/>
    </location>
</feature>
<dbReference type="AlphaFoldDB" id="A0A6A4VKL5"/>
<feature type="compositionally biased region" description="Polar residues" evidence="1">
    <location>
        <begin position="124"/>
        <end position="135"/>
    </location>
</feature>
<dbReference type="EMBL" id="VIIS01001852">
    <property type="protein sequence ID" value="KAF0291850.1"/>
    <property type="molecule type" value="Genomic_DNA"/>
</dbReference>
<feature type="compositionally biased region" description="Low complexity" evidence="1">
    <location>
        <begin position="138"/>
        <end position="147"/>
    </location>
</feature>
<feature type="region of interest" description="Disordered" evidence="1">
    <location>
        <begin position="44"/>
        <end position="84"/>
    </location>
</feature>
<feature type="compositionally biased region" description="Basic and acidic residues" evidence="1">
    <location>
        <begin position="175"/>
        <end position="189"/>
    </location>
</feature>
<evidence type="ECO:0000313" key="3">
    <source>
        <dbReference type="Proteomes" id="UP000440578"/>
    </source>
</evidence>